<comment type="caution">
    <text evidence="9">Lacks conserved residue(s) required for the propagation of feature annotation.</text>
</comment>
<feature type="binding site" evidence="9">
    <location>
        <begin position="222"/>
        <end position="227"/>
    </location>
    <ligand>
        <name>ATP</name>
        <dbReference type="ChEBI" id="CHEBI:30616"/>
    </ligand>
</feature>
<evidence type="ECO:0000259" key="11">
    <source>
        <dbReference type="Pfam" id="PF00294"/>
    </source>
</evidence>
<feature type="binding site" evidence="9">
    <location>
        <position position="185"/>
    </location>
    <ligand>
        <name>ATP</name>
        <dbReference type="ChEBI" id="CHEBI:30616"/>
    </ligand>
</feature>
<evidence type="ECO:0000313" key="13">
    <source>
        <dbReference type="Proteomes" id="UP000199271"/>
    </source>
</evidence>
<keyword evidence="4 9" id="KW-0418">Kinase</keyword>
<keyword evidence="1 9" id="KW-0808">Transferase</keyword>
<dbReference type="InterPro" id="IPR011611">
    <property type="entry name" value="PfkB_dom"/>
</dbReference>
<dbReference type="Proteomes" id="UP000199271">
    <property type="component" value="Unassembled WGS sequence"/>
</dbReference>
<evidence type="ECO:0000256" key="5">
    <source>
        <dbReference type="ARBA" id="ARBA00022840"/>
    </source>
</evidence>
<accession>A0ABM9V0A9</accession>
<evidence type="ECO:0000256" key="3">
    <source>
        <dbReference type="ARBA" id="ARBA00022741"/>
    </source>
</evidence>
<comment type="pathway">
    <text evidence="9">Carbohydrate metabolism; D-ribose degradation; D-ribose 5-phosphate from beta-D-ribopyranose: step 2/2.</text>
</comment>
<evidence type="ECO:0000256" key="2">
    <source>
        <dbReference type="ARBA" id="ARBA00022723"/>
    </source>
</evidence>
<keyword evidence="8 9" id="KW-0119">Carbohydrate metabolism</keyword>
<gene>
    <name evidence="9" type="primary">rbsK</name>
    <name evidence="12" type="ORF">C122C_1142</name>
</gene>
<comment type="catalytic activity">
    <reaction evidence="9">
        <text>D-ribose + ATP = D-ribose 5-phosphate + ADP + H(+)</text>
        <dbReference type="Rhea" id="RHEA:13697"/>
        <dbReference type="ChEBI" id="CHEBI:15378"/>
        <dbReference type="ChEBI" id="CHEBI:30616"/>
        <dbReference type="ChEBI" id="CHEBI:47013"/>
        <dbReference type="ChEBI" id="CHEBI:78346"/>
        <dbReference type="ChEBI" id="CHEBI:456216"/>
        <dbReference type="EC" id="2.7.1.15"/>
    </reaction>
</comment>
<sequence length="312" mass="32560">MKNKVVIIGSLNIDTIQMIDRLPKQGETISISNQASNFGGKGANQAVAAARQGADVTFIGAVGDDDRGRAFKQLLTDEGITTDYIFTKKQLTGSATIMLEADGHNTIMVFGGANMSLNASDIIQAHDVIAAADVVVAQLEVPIDAVAKGFEIAREFGALTILNPAPITSHLSADIMMNTDLVIPNETEAAALAHVTPTTNKEALGELTNKLKKLGMVHTIVTLGGDGVYYNVKGKTGQLPIFKVKAVDTTAAGDTFIGTIAANISQSMNDLPAIITRSSFASSLTVSRSGAIVSIPTKAEVDAGLPNPSIVK</sequence>
<dbReference type="PANTHER" id="PTHR10584:SF166">
    <property type="entry name" value="RIBOKINASE"/>
    <property type="match status" value="1"/>
</dbReference>
<feature type="binding site" evidence="9">
    <location>
        <begin position="12"/>
        <end position="14"/>
    </location>
    <ligand>
        <name>substrate</name>
    </ligand>
</feature>
<dbReference type="PRINTS" id="PR00990">
    <property type="entry name" value="RIBOKINASE"/>
</dbReference>
<dbReference type="RefSeq" id="WP_089997386.1">
    <property type="nucleotide sequence ID" value="NZ_FBSY01000002.1"/>
</dbReference>
<organism evidence="12 13">
    <name type="scientific">Leuconostoc gasicomitatum</name>
    <dbReference type="NCBI Taxonomy" id="115778"/>
    <lineage>
        <taxon>Bacteria</taxon>
        <taxon>Bacillati</taxon>
        <taxon>Bacillota</taxon>
        <taxon>Bacilli</taxon>
        <taxon>Lactobacillales</taxon>
        <taxon>Lactobacillaceae</taxon>
        <taxon>Leuconostoc</taxon>
        <taxon>Leuconostoc gelidum group</taxon>
    </lineage>
</organism>
<dbReference type="GO" id="GO:0004747">
    <property type="term" value="F:ribokinase activity"/>
    <property type="evidence" value="ECO:0007669"/>
    <property type="project" value="UniProtKB-EC"/>
</dbReference>
<dbReference type="InterPro" id="IPR011877">
    <property type="entry name" value="Ribokinase"/>
</dbReference>
<feature type="active site" description="Proton acceptor" evidence="9">
    <location>
        <position position="254"/>
    </location>
</feature>
<dbReference type="CDD" id="cd01174">
    <property type="entry name" value="ribokinase"/>
    <property type="match status" value="1"/>
</dbReference>
<keyword evidence="6 9" id="KW-0460">Magnesium</keyword>
<feature type="binding site" evidence="9">
    <location>
        <position position="254"/>
    </location>
    <ligand>
        <name>substrate</name>
    </ligand>
</feature>
<keyword evidence="7 9" id="KW-0630">Potassium</keyword>
<comment type="subunit">
    <text evidence="9">Homodimer.</text>
</comment>
<keyword evidence="3 9" id="KW-0547">Nucleotide-binding</keyword>
<dbReference type="Pfam" id="PF00294">
    <property type="entry name" value="PfkB"/>
    <property type="match status" value="1"/>
</dbReference>
<keyword evidence="13" id="KW-1185">Reference proteome</keyword>
<comment type="function">
    <text evidence="9">Catalyzes the phosphorylation of ribose at O-5 in a reaction requiring ATP and magnesium. The resulting D-ribose-5-phosphate can then be used either for sythesis of nucleotides, histidine, and tryptophan, or as a component of the pentose phosphate pathway.</text>
</comment>
<evidence type="ECO:0000256" key="7">
    <source>
        <dbReference type="ARBA" id="ARBA00022958"/>
    </source>
</evidence>
<feature type="binding site" evidence="9">
    <location>
        <position position="285"/>
    </location>
    <ligand>
        <name>K(+)</name>
        <dbReference type="ChEBI" id="CHEBI:29103"/>
    </ligand>
</feature>
<dbReference type="HAMAP" id="MF_01987">
    <property type="entry name" value="Ribokinase"/>
    <property type="match status" value="1"/>
</dbReference>
<feature type="binding site" evidence="9">
    <location>
        <begin position="253"/>
        <end position="254"/>
    </location>
    <ligand>
        <name>ATP</name>
        <dbReference type="ChEBI" id="CHEBI:30616"/>
    </ligand>
</feature>
<comment type="caution">
    <text evidence="12">The sequence shown here is derived from an EMBL/GenBank/DDBJ whole genome shotgun (WGS) entry which is preliminary data.</text>
</comment>
<feature type="binding site" evidence="9">
    <location>
        <position position="140"/>
    </location>
    <ligand>
        <name>substrate</name>
    </ligand>
</feature>
<evidence type="ECO:0000313" key="12">
    <source>
        <dbReference type="EMBL" id="CUW05217.1"/>
    </source>
</evidence>
<dbReference type="InterPro" id="IPR002139">
    <property type="entry name" value="Ribo/fructo_kinase"/>
</dbReference>
<reference evidence="12 13" key="1">
    <citation type="submission" date="2015-12" db="EMBL/GenBank/DDBJ databases">
        <authorList>
            <person name="Andreevskaya M."/>
        </authorList>
    </citation>
    <scope>NUCLEOTIDE SEQUENCE [LARGE SCALE GENOMIC DNA]</scope>
    <source>
        <strain evidence="12 13">C122c</strain>
    </source>
</reference>
<feature type="binding site" evidence="9">
    <location>
        <position position="248"/>
    </location>
    <ligand>
        <name>K(+)</name>
        <dbReference type="ChEBI" id="CHEBI:29103"/>
    </ligand>
</feature>
<keyword evidence="2 9" id="KW-0479">Metal-binding</keyword>
<dbReference type="NCBIfam" id="TIGR02152">
    <property type="entry name" value="D_ribokin_bact"/>
    <property type="match status" value="1"/>
</dbReference>
<evidence type="ECO:0000256" key="8">
    <source>
        <dbReference type="ARBA" id="ARBA00023277"/>
    </source>
</evidence>
<keyword evidence="5 9" id="KW-0067">ATP-binding</keyword>
<feature type="binding site" evidence="9">
    <location>
        <position position="288"/>
    </location>
    <ligand>
        <name>K(+)</name>
        <dbReference type="ChEBI" id="CHEBI:29103"/>
    </ligand>
</feature>
<comment type="similarity">
    <text evidence="9">Belongs to the carbohydrate kinase PfkB family. Ribokinase subfamily.</text>
</comment>
<evidence type="ECO:0000256" key="9">
    <source>
        <dbReference type="HAMAP-Rule" id="MF_01987"/>
    </source>
</evidence>
<evidence type="ECO:0000256" key="6">
    <source>
        <dbReference type="ARBA" id="ARBA00022842"/>
    </source>
</evidence>
<feature type="domain" description="Carbohydrate kinase PfkB" evidence="11">
    <location>
        <begin position="3"/>
        <end position="297"/>
    </location>
</feature>
<dbReference type="SUPFAM" id="SSF53613">
    <property type="entry name" value="Ribokinase-like"/>
    <property type="match status" value="1"/>
</dbReference>
<evidence type="ECO:0000256" key="1">
    <source>
        <dbReference type="ARBA" id="ARBA00022679"/>
    </source>
</evidence>
<comment type="activity regulation">
    <text evidence="9">Activated by a monovalent cation that binds near, but not in, the active site. The most likely occupant of the site in vivo is potassium. Ion binding induces a conformational change that may alter substrate affinity.</text>
</comment>
<feature type="binding site" evidence="9">
    <location>
        <position position="290"/>
    </location>
    <ligand>
        <name>K(+)</name>
        <dbReference type="ChEBI" id="CHEBI:29103"/>
    </ligand>
</feature>
<comment type="cofactor">
    <cofactor evidence="9">
        <name>Mg(2+)</name>
        <dbReference type="ChEBI" id="CHEBI:18420"/>
    </cofactor>
    <text evidence="9">Requires a divalent cation, most likely magnesium in vivo, as an electrophilic catalyst to aid phosphoryl group transfer. It is the chelate of the metal and the nucleotide that is the actual substrate.</text>
</comment>
<protein>
    <recommendedName>
        <fullName evidence="9 10">Ribokinase</fullName>
        <shortName evidence="9">RK</shortName>
        <ecNumber evidence="9 10">2.7.1.15</ecNumber>
    </recommendedName>
</protein>
<evidence type="ECO:0000256" key="10">
    <source>
        <dbReference type="NCBIfam" id="TIGR02152"/>
    </source>
</evidence>
<name>A0ABM9V0A9_9LACO</name>
<feature type="binding site" evidence="9">
    <location>
        <begin position="40"/>
        <end position="44"/>
    </location>
    <ligand>
        <name>substrate</name>
    </ligand>
</feature>
<feature type="binding site" evidence="9">
    <location>
        <position position="294"/>
    </location>
    <ligand>
        <name>K(+)</name>
        <dbReference type="ChEBI" id="CHEBI:29103"/>
    </ligand>
</feature>
<proteinExistence type="inferred from homology"/>
<evidence type="ECO:0000256" key="4">
    <source>
        <dbReference type="ARBA" id="ARBA00022777"/>
    </source>
</evidence>
<dbReference type="Gene3D" id="3.40.1190.20">
    <property type="match status" value="1"/>
</dbReference>
<dbReference type="PANTHER" id="PTHR10584">
    <property type="entry name" value="SUGAR KINASE"/>
    <property type="match status" value="1"/>
</dbReference>
<dbReference type="EMBL" id="FBSY01000002">
    <property type="protein sequence ID" value="CUW05217.1"/>
    <property type="molecule type" value="Genomic_DNA"/>
</dbReference>
<dbReference type="InterPro" id="IPR029056">
    <property type="entry name" value="Ribokinase-like"/>
</dbReference>
<feature type="binding site" evidence="9">
    <location>
        <position position="250"/>
    </location>
    <ligand>
        <name>K(+)</name>
        <dbReference type="ChEBI" id="CHEBI:29103"/>
    </ligand>
</feature>
<keyword evidence="9" id="KW-0963">Cytoplasm</keyword>
<comment type="subcellular location">
    <subcellularLocation>
        <location evidence="9">Cytoplasm</location>
    </subcellularLocation>
</comment>
<dbReference type="EC" id="2.7.1.15" evidence="9 10"/>